<protein>
    <recommendedName>
        <fullName evidence="2">DUF2330 domain-containing protein</fullName>
    </recommendedName>
</protein>
<sequence length="335" mass="36562">MHVPSLRSSILTALLIMSPLTFGATTAHAFCGFYVAGGESSLFNDATQVVLMRWGQRTVLSMQNNYQGPPENFAMVVPVPVVLQEENVKTLPPEIFAKTDNLSAPRLVEYWEQDPCVPNYYEDGMDMATSAESTADSAGGDTGGGVVVEAQFEVGEYEIVILSTDDATALETWLTTNDYTIPEGASTHFDPYVQSGSYFFVAKVKIDEVTINDGNAVLSPLRFYYDSPTFSLPIKLGLINSEGSQDLIVYTLGADTRYEVSNRPNVTIPTNIEVINEVRDDFGTFYRTLFAETVEQNPGAAVTEYSWSASSCDPCPGPTLNQEDFATFGADVLDS</sequence>
<evidence type="ECO:0008006" key="2">
    <source>
        <dbReference type="Google" id="ProtNLM"/>
    </source>
</evidence>
<dbReference type="Pfam" id="PF10092">
    <property type="entry name" value="DUF2330"/>
    <property type="match status" value="1"/>
</dbReference>
<accession>A0A382LPC3</accession>
<gene>
    <name evidence="1" type="ORF">METZ01_LOCUS290459</name>
</gene>
<name>A0A382LPC3_9ZZZZ</name>
<evidence type="ECO:0000313" key="1">
    <source>
        <dbReference type="EMBL" id="SVC37605.1"/>
    </source>
</evidence>
<feature type="non-terminal residue" evidence="1">
    <location>
        <position position="335"/>
    </location>
</feature>
<dbReference type="EMBL" id="UINC01087865">
    <property type="protein sequence ID" value="SVC37605.1"/>
    <property type="molecule type" value="Genomic_DNA"/>
</dbReference>
<dbReference type="AlphaFoldDB" id="A0A382LPC3"/>
<reference evidence="1" key="1">
    <citation type="submission" date="2018-05" db="EMBL/GenBank/DDBJ databases">
        <authorList>
            <person name="Lanie J.A."/>
            <person name="Ng W.-L."/>
            <person name="Kazmierczak K.M."/>
            <person name="Andrzejewski T.M."/>
            <person name="Davidsen T.M."/>
            <person name="Wayne K.J."/>
            <person name="Tettelin H."/>
            <person name="Glass J.I."/>
            <person name="Rusch D."/>
            <person name="Podicherti R."/>
            <person name="Tsui H.-C.T."/>
            <person name="Winkler M.E."/>
        </authorList>
    </citation>
    <scope>NUCLEOTIDE SEQUENCE</scope>
</reference>
<dbReference type="InterPro" id="IPR019283">
    <property type="entry name" value="DUF2330"/>
</dbReference>
<proteinExistence type="predicted"/>
<organism evidence="1">
    <name type="scientific">marine metagenome</name>
    <dbReference type="NCBI Taxonomy" id="408172"/>
    <lineage>
        <taxon>unclassified sequences</taxon>
        <taxon>metagenomes</taxon>
        <taxon>ecological metagenomes</taxon>
    </lineage>
</organism>